<reference evidence="3" key="1">
    <citation type="submission" date="2016-10" db="EMBL/GenBank/DDBJ databases">
        <authorList>
            <person name="Varghese N."/>
            <person name="Submissions S."/>
        </authorList>
    </citation>
    <scope>NUCLEOTIDE SEQUENCE [LARGE SCALE GENOMIC DNA]</scope>
    <source>
        <strain evidence="3">DSM 3669</strain>
    </source>
</reference>
<dbReference type="InterPro" id="IPR013486">
    <property type="entry name" value="SpoIID/LytB"/>
</dbReference>
<sequence>MPGKKFAGAYPYCFLVMVFMMAVLLWPAAQAESDVRVVPQTVRVGLTHSAPQVSFSLRGAYRLINANTGQVIAEDREGHNWTVENAGGLLHVLRDGNRMGIYNGPIKAEEINVRRSILSGHGSLLQKETLSGAAVVGMGGNLQYLSGDRQSGLHVIDGRGQINLLPRGQLNLVHLEGEGRVKRYRGNLEIRVNGDGLTVINELPIEQYLYGVVPSEMPATFPLEALKAQAVAARSYLIAQLGSYGSHGFDVMDSQASQIYRGYDVENEVTTKAVDETRGLVLVYRGQPVAAFFHSSSGGFTENSEDVYSDALGYVRGQKDPFDKNDKYYNWSVSYSAGELTDTVNQQLKKFMRPEEYHIFAAITDLQELERTGSGHRVKKLLITGPDIDGNLQRITVYNAERVRMALGLRSAMFTMHKELRPDGGISRVTFTGSGWGHGLGMSQWGAAGMAAGGYSFQDILQYYYTGIELLGNYGM</sequence>
<keyword evidence="3" id="KW-1185">Reference proteome</keyword>
<dbReference type="Proteomes" id="UP000199584">
    <property type="component" value="Unassembled WGS sequence"/>
</dbReference>
<dbReference type="GO" id="GO:0030288">
    <property type="term" value="C:outer membrane-bounded periplasmic space"/>
    <property type="evidence" value="ECO:0007669"/>
    <property type="project" value="TreeGrafter"/>
</dbReference>
<evidence type="ECO:0000313" key="3">
    <source>
        <dbReference type="Proteomes" id="UP000199584"/>
    </source>
</evidence>
<dbReference type="InterPro" id="IPR013693">
    <property type="entry name" value="SpoIID/LytB_N"/>
</dbReference>
<dbReference type="InterPro" id="IPR051922">
    <property type="entry name" value="Bact_Sporulation_Assoc"/>
</dbReference>
<dbReference type="STRING" id="39060.SAMN05660706_13432"/>
<dbReference type="EMBL" id="FOYM01000034">
    <property type="protein sequence ID" value="SFR15115.1"/>
    <property type="molecule type" value="Genomic_DNA"/>
</dbReference>
<dbReference type="Pfam" id="PF08486">
    <property type="entry name" value="SpoIID"/>
    <property type="match status" value="1"/>
</dbReference>
<name>A0A1I6EBP0_9FIRM</name>
<dbReference type="RefSeq" id="WP_165608386.1">
    <property type="nucleotide sequence ID" value="NZ_FOYM01000034.1"/>
</dbReference>
<feature type="domain" description="Sporulation stage II protein D amidase enhancer LytB N-terminal" evidence="1">
    <location>
        <begin position="195"/>
        <end position="284"/>
    </location>
</feature>
<evidence type="ECO:0000313" key="2">
    <source>
        <dbReference type="EMBL" id="SFR15115.1"/>
    </source>
</evidence>
<gene>
    <name evidence="2" type="ORF">SAMN05660706_13432</name>
</gene>
<dbReference type="AlphaFoldDB" id="A0A1I6EBP0"/>
<dbReference type="PANTHER" id="PTHR30032">
    <property type="entry name" value="N-ACETYLMURAMOYL-L-ALANINE AMIDASE-RELATED"/>
    <property type="match status" value="1"/>
</dbReference>
<dbReference type="NCBIfam" id="TIGR02669">
    <property type="entry name" value="SpoIID_LytB"/>
    <property type="match status" value="1"/>
</dbReference>
<organism evidence="2 3">
    <name type="scientific">Desulfoscipio geothermicus DSM 3669</name>
    <dbReference type="NCBI Taxonomy" id="1121426"/>
    <lineage>
        <taxon>Bacteria</taxon>
        <taxon>Bacillati</taxon>
        <taxon>Bacillota</taxon>
        <taxon>Clostridia</taxon>
        <taxon>Eubacteriales</taxon>
        <taxon>Desulfallaceae</taxon>
        <taxon>Desulfoscipio</taxon>
    </lineage>
</organism>
<accession>A0A1I6EBP0</accession>
<evidence type="ECO:0000259" key="1">
    <source>
        <dbReference type="Pfam" id="PF08486"/>
    </source>
</evidence>
<dbReference type="PANTHER" id="PTHR30032:SF4">
    <property type="entry name" value="AMIDASE ENHANCER"/>
    <property type="match status" value="1"/>
</dbReference>
<dbReference type="GO" id="GO:0030435">
    <property type="term" value="P:sporulation resulting in formation of a cellular spore"/>
    <property type="evidence" value="ECO:0007669"/>
    <property type="project" value="InterPro"/>
</dbReference>
<proteinExistence type="predicted"/>
<protein>
    <submittedName>
        <fullName evidence="2">Stage II sporulation protein D</fullName>
    </submittedName>
</protein>